<gene>
    <name evidence="5" type="ORF">CANCADRAFT_32731</name>
</gene>
<reference evidence="6" key="1">
    <citation type="submission" date="2016-02" db="EMBL/GenBank/DDBJ databases">
        <title>Comparative genomics of biotechnologically important yeasts.</title>
        <authorList>
            <consortium name="DOE Joint Genome Institute"/>
            <person name="Riley R."/>
            <person name="Haridas S."/>
            <person name="Wolfe K.H."/>
            <person name="Lopes M.R."/>
            <person name="Hittinger C.T."/>
            <person name="Goker M."/>
            <person name="Salamov A."/>
            <person name="Wisecaver J."/>
            <person name="Long T.M."/>
            <person name="Aerts A.L."/>
            <person name="Barry K."/>
            <person name="Choi C."/>
            <person name="Clum A."/>
            <person name="Coughlan A.Y."/>
            <person name="Deshpande S."/>
            <person name="Douglass A.P."/>
            <person name="Hanson S.J."/>
            <person name="Klenk H.-P."/>
            <person name="Labutti K."/>
            <person name="Lapidus A."/>
            <person name="Lindquist E."/>
            <person name="Lipzen A."/>
            <person name="Meier-Kolthoff J.P."/>
            <person name="Ohm R.A."/>
            <person name="Otillar R.P."/>
            <person name="Pangilinan J."/>
            <person name="Peng Y."/>
            <person name="Rokas A."/>
            <person name="Rosa C.A."/>
            <person name="Scheuner C."/>
            <person name="Sibirny A.A."/>
            <person name="Slot J.C."/>
            <person name="Stielow J.B."/>
            <person name="Sun H."/>
            <person name="Kurtzman C.P."/>
            <person name="Blackwell M."/>
            <person name="Jeffries T.W."/>
            <person name="Grigoriev I.V."/>
        </authorList>
    </citation>
    <scope>NUCLEOTIDE SEQUENCE [LARGE SCALE GENOMIC DNA]</scope>
    <source>
        <strain evidence="6">NRRL Y-17796</strain>
    </source>
</reference>
<feature type="domain" description="RRM" evidence="4">
    <location>
        <begin position="360"/>
        <end position="439"/>
    </location>
</feature>
<keyword evidence="6" id="KW-1185">Reference proteome</keyword>
<protein>
    <recommendedName>
        <fullName evidence="4">RRM domain-containing protein</fullName>
    </recommendedName>
</protein>
<feature type="region of interest" description="Disordered" evidence="3">
    <location>
        <begin position="447"/>
        <end position="482"/>
    </location>
</feature>
<dbReference type="GO" id="GO:0005634">
    <property type="term" value="C:nucleus"/>
    <property type="evidence" value="ECO:0007669"/>
    <property type="project" value="TreeGrafter"/>
</dbReference>
<name>A0A1E4TCK0_9ASCO</name>
<dbReference type="SMART" id="SM00360">
    <property type="entry name" value="RRM"/>
    <property type="match status" value="2"/>
</dbReference>
<dbReference type="GO" id="GO:0005737">
    <property type="term" value="C:cytoplasm"/>
    <property type="evidence" value="ECO:0007669"/>
    <property type="project" value="TreeGrafter"/>
</dbReference>
<dbReference type="InterPro" id="IPR035979">
    <property type="entry name" value="RBD_domain_sf"/>
</dbReference>
<dbReference type="CDD" id="cd00590">
    <property type="entry name" value="RRM_SF"/>
    <property type="match status" value="2"/>
</dbReference>
<evidence type="ECO:0000256" key="3">
    <source>
        <dbReference type="SAM" id="MobiDB-lite"/>
    </source>
</evidence>
<feature type="compositionally biased region" description="Polar residues" evidence="3">
    <location>
        <begin position="456"/>
        <end position="482"/>
    </location>
</feature>
<evidence type="ECO:0000313" key="5">
    <source>
        <dbReference type="EMBL" id="ODV89496.1"/>
    </source>
</evidence>
<sequence>MLSCDDNVSYESYDNYDSQHLPAAVYTNRSSLSQGSTPTAAHNVYGMPPSHYVPRMLNMPVPNCFFANEHSPYSAASPDAYASHLPYSNAVAMPISNGNPPYMHAHTPTSASSTASYALNTPSARSIHLLAAPPGPQYCPYPQVFLVTSNSPYIASQYCEPCEPILRHDAAVLESIPVNPDYVYRHTNVPRLVPNTDQDIVSFFDEFTVHLTNLAFRTKWQDVKSLVKKHLDISLCSHCSVTRTLKGDGSKIAAVRIHGYDAAKTLAAALDRQKFMGRELRSAISYTFPVACDTSWKIVAFGAQLLPSMYSPAYPYNPKDAFLARMARKQAQADGLMPLSSPHVRFECQKNGETCVVDPCQVFIGNVPYTTDEVYLEYFFSYMTGMIPEKFSIMKTANGGSRGFAIARYYTPQHALSVVTKMHNVVLESRTLEVRYDIYSEINKRSSDNLRKGSDTNESTPSADSGTITADTASTTSKDGTL</sequence>
<organism evidence="5 6">
    <name type="scientific">Tortispora caseinolytica NRRL Y-17796</name>
    <dbReference type="NCBI Taxonomy" id="767744"/>
    <lineage>
        <taxon>Eukaryota</taxon>
        <taxon>Fungi</taxon>
        <taxon>Dikarya</taxon>
        <taxon>Ascomycota</taxon>
        <taxon>Saccharomycotina</taxon>
        <taxon>Trigonopsidomycetes</taxon>
        <taxon>Trigonopsidales</taxon>
        <taxon>Trigonopsidaceae</taxon>
        <taxon>Tortispora</taxon>
    </lineage>
</organism>
<dbReference type="EMBL" id="KV453843">
    <property type="protein sequence ID" value="ODV89496.1"/>
    <property type="molecule type" value="Genomic_DNA"/>
</dbReference>
<accession>A0A1E4TCK0</accession>
<keyword evidence="1 2" id="KW-0694">RNA-binding</keyword>
<dbReference type="OrthoDB" id="1049195at2759"/>
<evidence type="ECO:0000256" key="1">
    <source>
        <dbReference type="ARBA" id="ARBA00022884"/>
    </source>
</evidence>
<dbReference type="SUPFAM" id="SSF54928">
    <property type="entry name" value="RNA-binding domain, RBD"/>
    <property type="match status" value="1"/>
</dbReference>
<dbReference type="PROSITE" id="PS50102">
    <property type="entry name" value="RRM"/>
    <property type="match status" value="1"/>
</dbReference>
<proteinExistence type="predicted"/>
<dbReference type="InterPro" id="IPR050374">
    <property type="entry name" value="RRT5_SRSF_SR"/>
</dbReference>
<dbReference type="Proteomes" id="UP000095023">
    <property type="component" value="Unassembled WGS sequence"/>
</dbReference>
<dbReference type="GO" id="GO:1990904">
    <property type="term" value="C:ribonucleoprotein complex"/>
    <property type="evidence" value="ECO:0007669"/>
    <property type="project" value="TreeGrafter"/>
</dbReference>
<dbReference type="PANTHER" id="PTHR23003:SF3">
    <property type="entry name" value="FI21236P1-RELATED"/>
    <property type="match status" value="1"/>
</dbReference>
<dbReference type="PANTHER" id="PTHR23003">
    <property type="entry name" value="RNA RECOGNITION MOTIF RRM DOMAIN CONTAINING PROTEIN"/>
    <property type="match status" value="1"/>
</dbReference>
<evidence type="ECO:0000313" key="6">
    <source>
        <dbReference type="Proteomes" id="UP000095023"/>
    </source>
</evidence>
<evidence type="ECO:0000256" key="2">
    <source>
        <dbReference type="PROSITE-ProRule" id="PRU00176"/>
    </source>
</evidence>
<dbReference type="InterPro" id="IPR012677">
    <property type="entry name" value="Nucleotide-bd_a/b_plait_sf"/>
</dbReference>
<dbReference type="GO" id="GO:0003729">
    <property type="term" value="F:mRNA binding"/>
    <property type="evidence" value="ECO:0007669"/>
    <property type="project" value="TreeGrafter"/>
</dbReference>
<dbReference type="InterPro" id="IPR000504">
    <property type="entry name" value="RRM_dom"/>
</dbReference>
<dbReference type="Pfam" id="PF00076">
    <property type="entry name" value="RRM_1"/>
    <property type="match status" value="1"/>
</dbReference>
<dbReference type="Gene3D" id="3.30.70.330">
    <property type="match status" value="2"/>
</dbReference>
<evidence type="ECO:0000259" key="4">
    <source>
        <dbReference type="PROSITE" id="PS50102"/>
    </source>
</evidence>
<dbReference type="AlphaFoldDB" id="A0A1E4TCK0"/>